<dbReference type="RefSeq" id="WP_050671289.1">
    <property type="nucleotide sequence ID" value="NZ_LAIR01000002.1"/>
</dbReference>
<feature type="compositionally biased region" description="Low complexity" evidence="1">
    <location>
        <begin position="76"/>
        <end position="93"/>
    </location>
</feature>
<comment type="caution">
    <text evidence="2">The sequence shown here is derived from an EMBL/GenBank/DDBJ whole genome shotgun (WGS) entry which is preliminary data.</text>
</comment>
<keyword evidence="3" id="KW-1185">Reference proteome</keyword>
<feature type="compositionally biased region" description="Low complexity" evidence="1">
    <location>
        <begin position="15"/>
        <end position="32"/>
    </location>
</feature>
<name>A0A0L6CMB9_9MICO</name>
<feature type="region of interest" description="Disordered" evidence="1">
    <location>
        <begin position="1"/>
        <end position="128"/>
    </location>
</feature>
<dbReference type="STRING" id="1631356.VV01_19200"/>
<sequence>MDEEYARNQHDENAATHTTTAAELRATAASLAPSPDSEQAQPEGARRSAAPPASQPAERPAVYDRASSADLTAVDSRTATARRQASAAFSRSTPESVTAVRIRADNRTRKPAKSALAPRRGRNNDLGR</sequence>
<dbReference type="AlphaFoldDB" id="A0A0L6CMB9"/>
<proteinExistence type="predicted"/>
<gene>
    <name evidence="2" type="ORF">VV01_19200</name>
</gene>
<organism evidence="2 3">
    <name type="scientific">Luteipulveratus halotolerans</name>
    <dbReference type="NCBI Taxonomy" id="1631356"/>
    <lineage>
        <taxon>Bacteria</taxon>
        <taxon>Bacillati</taxon>
        <taxon>Actinomycetota</taxon>
        <taxon>Actinomycetes</taxon>
        <taxon>Micrococcales</taxon>
        <taxon>Dermacoccaceae</taxon>
        <taxon>Luteipulveratus</taxon>
    </lineage>
</organism>
<evidence type="ECO:0000313" key="3">
    <source>
        <dbReference type="Proteomes" id="UP000037397"/>
    </source>
</evidence>
<feature type="compositionally biased region" description="Basic and acidic residues" evidence="1">
    <location>
        <begin position="1"/>
        <end position="14"/>
    </location>
</feature>
<evidence type="ECO:0000313" key="2">
    <source>
        <dbReference type="EMBL" id="KNX38785.1"/>
    </source>
</evidence>
<reference evidence="3" key="1">
    <citation type="submission" date="2015-03" db="EMBL/GenBank/DDBJ databases">
        <title>Luteipulveratus halotolerans sp. nov., a novel actinobacterium (Dermacoccaceae) from Sarawak, Malaysia.</title>
        <authorList>
            <person name="Juboi H."/>
            <person name="Basik A."/>
            <person name="Shamsul S.S."/>
            <person name="Arnold P."/>
            <person name="Schmitt E.K."/>
            <person name="Sanglier J.-J."/>
            <person name="Yeo T."/>
        </authorList>
    </citation>
    <scope>NUCLEOTIDE SEQUENCE [LARGE SCALE GENOMIC DNA]</scope>
    <source>
        <strain evidence="3">C296001</strain>
    </source>
</reference>
<dbReference type="Proteomes" id="UP000037397">
    <property type="component" value="Unassembled WGS sequence"/>
</dbReference>
<feature type="compositionally biased region" description="Low complexity" evidence="1">
    <location>
        <begin position="47"/>
        <end position="60"/>
    </location>
</feature>
<dbReference type="EMBL" id="LAIR01000002">
    <property type="protein sequence ID" value="KNX38785.1"/>
    <property type="molecule type" value="Genomic_DNA"/>
</dbReference>
<protein>
    <submittedName>
        <fullName evidence="2">Uncharacterized protein</fullName>
    </submittedName>
</protein>
<accession>A0A0L6CMB9</accession>
<evidence type="ECO:0000256" key="1">
    <source>
        <dbReference type="SAM" id="MobiDB-lite"/>
    </source>
</evidence>